<dbReference type="EMBL" id="BEXA01000002">
    <property type="protein sequence ID" value="GAY72707.1"/>
    <property type="molecule type" value="Genomic_DNA"/>
</dbReference>
<protein>
    <submittedName>
        <fullName evidence="1">Uncharacterized protein</fullName>
    </submittedName>
</protein>
<keyword evidence="2" id="KW-1185">Reference proteome</keyword>
<evidence type="ECO:0000313" key="1">
    <source>
        <dbReference type="EMBL" id="GAY72707.1"/>
    </source>
</evidence>
<sequence length="37" mass="3935">MGDAASTNPPLVFSTCDITIKIDFSGFISRDTDSQLA</sequence>
<evidence type="ECO:0000313" key="2">
    <source>
        <dbReference type="Proteomes" id="UP000286974"/>
    </source>
</evidence>
<proteinExistence type="predicted"/>
<organism evidence="1 2">
    <name type="scientific">Lentilactobacillus kosonis</name>
    <dbReference type="NCBI Taxonomy" id="2810561"/>
    <lineage>
        <taxon>Bacteria</taxon>
        <taxon>Bacillati</taxon>
        <taxon>Bacillota</taxon>
        <taxon>Bacilli</taxon>
        <taxon>Lactobacillales</taxon>
        <taxon>Lactobacillaceae</taxon>
        <taxon>Lentilactobacillus</taxon>
    </lineage>
</organism>
<reference evidence="1 2" key="1">
    <citation type="submission" date="2017-11" db="EMBL/GenBank/DDBJ databases">
        <title>Draft Genome Sequence of Lactobacillus curieae NBRC 111893 isolated from Koso, a Japanese sugar-Vegetable Fermented Beverage.</title>
        <authorList>
            <person name="Chiou T.Y."/>
            <person name="Oshima K."/>
            <person name="Suda W."/>
            <person name="Hattori M."/>
            <person name="Takahashi T."/>
        </authorList>
    </citation>
    <scope>NUCLEOTIDE SEQUENCE [LARGE SCALE GENOMIC DNA]</scope>
    <source>
        <strain evidence="1 2">NBRC111893</strain>
    </source>
</reference>
<dbReference type="Proteomes" id="UP000286974">
    <property type="component" value="Unassembled WGS sequence"/>
</dbReference>
<accession>A0A401FK45</accession>
<comment type="caution">
    <text evidence="1">The sequence shown here is derived from an EMBL/GenBank/DDBJ whole genome shotgun (WGS) entry which is preliminary data.</text>
</comment>
<name>A0A401FK45_9LACO</name>
<gene>
    <name evidence="1" type="ORF">NBRC111893_853</name>
</gene>
<dbReference type="AlphaFoldDB" id="A0A401FK45"/>